<dbReference type="InterPro" id="IPR001307">
    <property type="entry name" value="Thiosulphate_STrfase_CS"/>
</dbReference>
<dbReference type="CDD" id="cd01449">
    <property type="entry name" value="TST_Repeat_2"/>
    <property type="match status" value="1"/>
</dbReference>
<dbReference type="SMART" id="SM00450">
    <property type="entry name" value="RHOD"/>
    <property type="match status" value="2"/>
</dbReference>
<dbReference type="PANTHER" id="PTHR11364:SF27">
    <property type="entry name" value="SULFURTRANSFERASE"/>
    <property type="match status" value="1"/>
</dbReference>
<evidence type="ECO:0000313" key="4">
    <source>
        <dbReference type="EMBL" id="MBS4194444.1"/>
    </source>
</evidence>
<dbReference type="PANTHER" id="PTHR11364">
    <property type="entry name" value="THIOSULFATE SULFERTANSFERASE"/>
    <property type="match status" value="1"/>
</dbReference>
<reference evidence="4 5" key="1">
    <citation type="submission" date="2021-05" db="EMBL/GenBank/DDBJ databases">
        <title>Novel Bacillus species.</title>
        <authorList>
            <person name="Liu G."/>
        </authorList>
    </citation>
    <scope>NUCLEOTIDE SEQUENCE [LARGE SCALE GENOMIC DNA]</scope>
    <source>
        <strain evidence="5">FJAT-49780</strain>
    </source>
</reference>
<dbReference type="InterPro" id="IPR001763">
    <property type="entry name" value="Rhodanese-like_dom"/>
</dbReference>
<dbReference type="GO" id="GO:0004792">
    <property type="term" value="F:thiosulfate-cyanide sulfurtransferase activity"/>
    <property type="evidence" value="ECO:0007669"/>
    <property type="project" value="InterPro"/>
</dbReference>
<evidence type="ECO:0000259" key="3">
    <source>
        <dbReference type="PROSITE" id="PS50206"/>
    </source>
</evidence>
<evidence type="ECO:0000256" key="2">
    <source>
        <dbReference type="ARBA" id="ARBA00022737"/>
    </source>
</evidence>
<dbReference type="Gene3D" id="3.40.250.10">
    <property type="entry name" value="Rhodanese-like domain"/>
    <property type="match status" value="2"/>
</dbReference>
<dbReference type="PROSITE" id="PS50206">
    <property type="entry name" value="RHODANESE_3"/>
    <property type="match status" value="2"/>
</dbReference>
<dbReference type="InterPro" id="IPR036873">
    <property type="entry name" value="Rhodanese-like_dom_sf"/>
</dbReference>
<dbReference type="CDD" id="cd01448">
    <property type="entry name" value="TST_Repeat_1"/>
    <property type="match status" value="1"/>
</dbReference>
<comment type="caution">
    <text evidence="4">The sequence shown here is derived from an EMBL/GenBank/DDBJ whole genome shotgun (WGS) entry which is preliminary data.</text>
</comment>
<organism evidence="4 5">
    <name type="scientific">Lederbergia citri</name>
    <dbReference type="NCBI Taxonomy" id="2833580"/>
    <lineage>
        <taxon>Bacteria</taxon>
        <taxon>Bacillati</taxon>
        <taxon>Bacillota</taxon>
        <taxon>Bacilli</taxon>
        <taxon>Bacillales</taxon>
        <taxon>Bacillaceae</taxon>
        <taxon>Lederbergia</taxon>
    </lineage>
</organism>
<dbReference type="SUPFAM" id="SSF52821">
    <property type="entry name" value="Rhodanese/Cell cycle control phosphatase"/>
    <property type="match status" value="2"/>
</dbReference>
<dbReference type="PROSITE" id="PS00380">
    <property type="entry name" value="RHODANESE_1"/>
    <property type="match status" value="1"/>
</dbReference>
<keyword evidence="5" id="KW-1185">Reference proteome</keyword>
<dbReference type="Proteomes" id="UP000681414">
    <property type="component" value="Unassembled WGS sequence"/>
</dbReference>
<dbReference type="AlphaFoldDB" id="A0A942TDX1"/>
<dbReference type="FunFam" id="3.40.250.10:FF:000035">
    <property type="entry name" value="Thiosulfate sulfurtransferase"/>
    <property type="match status" value="1"/>
</dbReference>
<evidence type="ECO:0000313" key="5">
    <source>
        <dbReference type="Proteomes" id="UP000681414"/>
    </source>
</evidence>
<name>A0A942TDX1_9BACI</name>
<feature type="domain" description="Rhodanese" evidence="3">
    <location>
        <begin position="17"/>
        <end position="136"/>
    </location>
</feature>
<dbReference type="Pfam" id="PF00581">
    <property type="entry name" value="Rhodanese"/>
    <property type="match status" value="2"/>
</dbReference>
<dbReference type="InterPro" id="IPR045078">
    <property type="entry name" value="TST/MPST-like"/>
</dbReference>
<protein>
    <submittedName>
        <fullName evidence="4">Sulfurtransferase</fullName>
    </submittedName>
</protein>
<feature type="domain" description="Rhodanese" evidence="3">
    <location>
        <begin position="162"/>
        <end position="271"/>
    </location>
</feature>
<sequence length="278" mass="31299">MSVRFIKSVSSLHDQLQDENVRIIDCRFALADPAHGKSAYVQAHIPGAVFFNLEKDLSSPVLEHGGRHPLPAVDEFTEKLRKAGITQEKTVIAYDDGEGAFAGRFWWLLSYLGHEDVYILNGGYKAWKEAGYELTDEIPTYSYANFVPSIKEEMLASYEQVKNRKGILIDSRARERYLGLVEPLDKRAGHIPGAINLVWTDGFDNGFWKDVETQKERFSYLDETEEIIVYCGSGVTATPNILALKACGFKNVKLYAGSYSDWVSYDENPVETGELPKL</sequence>
<keyword evidence="1" id="KW-0808">Transferase</keyword>
<dbReference type="EMBL" id="JAGYPG010000001">
    <property type="protein sequence ID" value="MBS4194444.1"/>
    <property type="molecule type" value="Genomic_DNA"/>
</dbReference>
<proteinExistence type="predicted"/>
<accession>A0A942TDX1</accession>
<evidence type="ECO:0000256" key="1">
    <source>
        <dbReference type="ARBA" id="ARBA00022679"/>
    </source>
</evidence>
<keyword evidence="2" id="KW-0677">Repeat</keyword>
<gene>
    <name evidence="4" type="ORF">KHA97_05085</name>
</gene>